<keyword evidence="2" id="KW-1185">Reference proteome</keyword>
<gene>
    <name evidence="1" type="ORF">ECPE_LOCUS18126</name>
</gene>
<dbReference type="OrthoDB" id="983479at2759"/>
<dbReference type="EMBL" id="UZAN01074786">
    <property type="protein sequence ID" value="VDP95615.1"/>
    <property type="molecule type" value="Genomic_DNA"/>
</dbReference>
<dbReference type="WBParaSite" id="ECPE_0001817501-mRNA-1">
    <property type="protein sequence ID" value="ECPE_0001817501-mRNA-1"/>
    <property type="gene ID" value="ECPE_0001817501"/>
</dbReference>
<accession>A0A183BFZ1</accession>
<dbReference type="AlphaFoldDB" id="A0A183BFZ1"/>
<proteinExistence type="predicted"/>
<protein>
    <submittedName>
        <fullName evidence="1 3">Uncharacterized protein</fullName>
    </submittedName>
</protein>
<evidence type="ECO:0000313" key="2">
    <source>
        <dbReference type="Proteomes" id="UP000272942"/>
    </source>
</evidence>
<evidence type="ECO:0000313" key="3">
    <source>
        <dbReference type="WBParaSite" id="ECPE_0001817501-mRNA-1"/>
    </source>
</evidence>
<organism evidence="3">
    <name type="scientific">Echinostoma caproni</name>
    <dbReference type="NCBI Taxonomy" id="27848"/>
    <lineage>
        <taxon>Eukaryota</taxon>
        <taxon>Metazoa</taxon>
        <taxon>Spiralia</taxon>
        <taxon>Lophotrochozoa</taxon>
        <taxon>Platyhelminthes</taxon>
        <taxon>Trematoda</taxon>
        <taxon>Digenea</taxon>
        <taxon>Plagiorchiida</taxon>
        <taxon>Echinostomata</taxon>
        <taxon>Echinostomatoidea</taxon>
        <taxon>Echinostomatidae</taxon>
        <taxon>Echinostoma</taxon>
    </lineage>
</organism>
<dbReference type="Proteomes" id="UP000272942">
    <property type="component" value="Unassembled WGS sequence"/>
</dbReference>
<evidence type="ECO:0000313" key="1">
    <source>
        <dbReference type="EMBL" id="VDP95615.1"/>
    </source>
</evidence>
<name>A0A183BFZ1_9TREM</name>
<reference evidence="1 2" key="2">
    <citation type="submission" date="2018-11" db="EMBL/GenBank/DDBJ databases">
        <authorList>
            <consortium name="Pathogen Informatics"/>
        </authorList>
    </citation>
    <scope>NUCLEOTIDE SEQUENCE [LARGE SCALE GENOMIC DNA]</scope>
    <source>
        <strain evidence="1 2">Egypt</strain>
    </source>
</reference>
<sequence length="174" mass="19993">MTSVNQPSKNEITAILTKLKSLPYNKVLLREFTNQTHICHLWRVLVYRLFCCSPRFRSTSNASWGRAAELYRTKLEKLALNAMKIHGTKLLIDTSEEKPESPTGKETDFFKEHTEVNPRDLEGASLSTTKPSLFLGTSIRSLERERERERSVQVSKLAESESQRIVTNEIILVR</sequence>
<reference evidence="3" key="1">
    <citation type="submission" date="2016-06" db="UniProtKB">
        <authorList>
            <consortium name="WormBaseParasite"/>
        </authorList>
    </citation>
    <scope>IDENTIFICATION</scope>
</reference>